<evidence type="ECO:0000256" key="3">
    <source>
        <dbReference type="ARBA" id="ARBA00022750"/>
    </source>
</evidence>
<feature type="region of interest" description="Disordered" evidence="5">
    <location>
        <begin position="519"/>
        <end position="560"/>
    </location>
</feature>
<feature type="compositionally biased region" description="Basic residues" evidence="5">
    <location>
        <begin position="93"/>
        <end position="102"/>
    </location>
</feature>
<dbReference type="InterPro" id="IPR054722">
    <property type="entry name" value="PolX-like_BBD"/>
</dbReference>
<evidence type="ECO:0000259" key="6">
    <source>
        <dbReference type="PROSITE" id="PS50994"/>
    </source>
</evidence>
<dbReference type="InterPro" id="IPR001584">
    <property type="entry name" value="Integrase_cat-core"/>
</dbReference>
<dbReference type="InterPro" id="IPR057670">
    <property type="entry name" value="SH3_retrovirus"/>
</dbReference>
<dbReference type="InterPro" id="IPR036397">
    <property type="entry name" value="RNaseH_sf"/>
</dbReference>
<organism evidence="7 8">
    <name type="scientific">Trifolium subterraneum</name>
    <name type="common">Subterranean clover</name>
    <dbReference type="NCBI Taxonomy" id="3900"/>
    <lineage>
        <taxon>Eukaryota</taxon>
        <taxon>Viridiplantae</taxon>
        <taxon>Streptophyta</taxon>
        <taxon>Embryophyta</taxon>
        <taxon>Tracheophyta</taxon>
        <taxon>Spermatophyta</taxon>
        <taxon>Magnoliopsida</taxon>
        <taxon>eudicotyledons</taxon>
        <taxon>Gunneridae</taxon>
        <taxon>Pentapetalae</taxon>
        <taxon>rosids</taxon>
        <taxon>fabids</taxon>
        <taxon>Fabales</taxon>
        <taxon>Fabaceae</taxon>
        <taxon>Papilionoideae</taxon>
        <taxon>50 kb inversion clade</taxon>
        <taxon>NPAAA clade</taxon>
        <taxon>Hologalegina</taxon>
        <taxon>IRL clade</taxon>
        <taxon>Trifolieae</taxon>
        <taxon>Trifolium</taxon>
    </lineage>
</organism>
<keyword evidence="2" id="KW-0479">Metal-binding</keyword>
<evidence type="ECO:0000256" key="2">
    <source>
        <dbReference type="ARBA" id="ARBA00022723"/>
    </source>
</evidence>
<dbReference type="SUPFAM" id="SSF56672">
    <property type="entry name" value="DNA/RNA polymerases"/>
    <property type="match status" value="1"/>
</dbReference>
<dbReference type="InterPro" id="IPR013103">
    <property type="entry name" value="RVT_2"/>
</dbReference>
<dbReference type="Pfam" id="PF13966">
    <property type="entry name" value="zf-RVT"/>
    <property type="match status" value="1"/>
</dbReference>
<dbReference type="PANTHER" id="PTHR42648:SF28">
    <property type="entry name" value="TRANSPOSON-ENCODED PROTEIN WITH RIBONUCLEASE H-LIKE AND RETROVIRUS ZINC FINGER-LIKE DOMAINS"/>
    <property type="match status" value="1"/>
</dbReference>
<dbReference type="Pfam" id="PF13456">
    <property type="entry name" value="RVT_3"/>
    <property type="match status" value="1"/>
</dbReference>
<dbReference type="GO" id="GO:0006508">
    <property type="term" value="P:proteolysis"/>
    <property type="evidence" value="ECO:0007669"/>
    <property type="project" value="UniProtKB-KW"/>
</dbReference>
<dbReference type="InterPro" id="IPR026960">
    <property type="entry name" value="RVT-Znf"/>
</dbReference>
<feature type="domain" description="Integrase catalytic" evidence="6">
    <location>
        <begin position="320"/>
        <end position="414"/>
    </location>
</feature>
<evidence type="ECO:0000256" key="1">
    <source>
        <dbReference type="ARBA" id="ARBA00022670"/>
    </source>
</evidence>
<dbReference type="InterPro" id="IPR012337">
    <property type="entry name" value="RNaseH-like_sf"/>
</dbReference>
<dbReference type="Proteomes" id="UP000242715">
    <property type="component" value="Unassembled WGS sequence"/>
</dbReference>
<feature type="compositionally biased region" description="Basic and acidic residues" evidence="5">
    <location>
        <begin position="103"/>
        <end position="112"/>
    </location>
</feature>
<accession>A0A2Z6NTG1</accession>
<dbReference type="OrthoDB" id="1430461at2759"/>
<dbReference type="InterPro" id="IPR002156">
    <property type="entry name" value="RNaseH_domain"/>
</dbReference>
<dbReference type="EMBL" id="DF973769">
    <property type="protein sequence ID" value="GAU39612.1"/>
    <property type="molecule type" value="Genomic_DNA"/>
</dbReference>
<keyword evidence="3" id="KW-0064">Aspartyl protease</keyword>
<dbReference type="InterPro" id="IPR043502">
    <property type="entry name" value="DNA/RNA_pol_sf"/>
</dbReference>
<dbReference type="GO" id="GO:0004523">
    <property type="term" value="F:RNA-DNA hybrid ribonuclease activity"/>
    <property type="evidence" value="ECO:0007669"/>
    <property type="project" value="InterPro"/>
</dbReference>
<keyword evidence="1" id="KW-0645">Protease</keyword>
<name>A0A2Z6NTG1_TRISU</name>
<dbReference type="InterPro" id="IPR039537">
    <property type="entry name" value="Retrotran_Ty1/copia-like"/>
</dbReference>
<dbReference type="InterPro" id="IPR044730">
    <property type="entry name" value="RNase_H-like_dom_plant"/>
</dbReference>
<dbReference type="GO" id="GO:0046872">
    <property type="term" value="F:metal ion binding"/>
    <property type="evidence" value="ECO:0007669"/>
    <property type="project" value="UniProtKB-KW"/>
</dbReference>
<sequence>MKNESLNIYSFISLKYKEGTSISDHLSEFQGLLDQMSVMGIKFERRTFGTISIRSSAPKGVVSLETVKGGILNEEMRRNAQGTSSQSEWRKDNKGKKGKHKQRDGEDHDDDRVTTAINDDLVILRDHESVNLVSDESVWIVDNGATLHVTPRKEFFTSYTSGDFGVLKMGNDGVAKVTGVGDICVQTNMGMQLLLRDVKHAPDVRFNLISVYMLDDCGYDNHFGSGKWKLNKGNLVVARGEKNSKLLSHISEKGLNVLAKKDVLPGLKNADLEKCSHCMTGKQTRVSFKKHPPSRKLELLQLVHYDVCGPLKSGKNLKCVRSDNGGEYCGPFDVYCKQQGIAHEKTPPKTPQLNGLAERMNRTLVERVRCMLSEAKLPQHYWDEALYTAVHVINLTPTVVLNSEVPDKIWMKDPSWMQSQNNLSIFIGYGKDEFGYKFYDPLWKKLIRSRDVVFMKDQTIEDIDKVEKTTCKKDVTLSNIDSVRLPVHNLDTIGGDVQNGEPHEYVDDQQIGEEVNIPANNDEENDMSHDDNLGEAPESSQVQLRRSNKQRQPSTRYNSDEYVTLNDEGEPKYFQDIMESDENQKWMDAMNNEMKSLHDNHTYDLVELPKGEKALENRWIYRVKHESNSGSPRCKARLVVKGFRQRKGVDFNEIFSPVVKMSSIRTVLALAATLDLEVEQMDVKTTFLHGDLEEEIYMKQPDGFLVKGKEDYVCRLRKSLYGLKQAPRQWYKKFESVMSEQGYKKTTSDCCVFVRKFSNDDFIIILLYVDHMLIVGKNISNIDKLMKQLGESIAMKDLGAAKQILGIRIMRDRKEKKLWMSQEHYIKRVLQRFQMENSKAVSTPLDTHFKLSSQQSPSSEDETFDMKRVPYTSDVGSLMYAIVCTRSDIAHIVGTVSRFLSNPGREHWDAVKWILRYLRGTICMRLCFGEDKPTLEGYSDSDMAGDIDSRKSTSGYMIKFAGGAVAWHVQIAKVCSIVYYRGRVYCHYRSMQRVAIVEEIVAGAWWRIGSGDNIRVMHDPWLRGSANRWVSSPQPAGVYQLSVRDLLLENYKVWNIAKVRNLFSKDVAEKILETPLVSSVREDKVVWEEERNGCYSVKSGYKLAMRYIIGSDNYLVVGNWNGIWKAQAPHKARHLLWRLCRGCLPTRSRLSERRVECTLNCPVCDEEIEDELHIFFRCAVARDSWSAAGLSFVLHNATYQQFNAMDRIFAVCSNESSDIVGRVAMLLWFIWHNRNDKLLNDNVQMPRQIGRHAFDAWNDWYSVHKLQSNNVSGTTEADLVRWEKPALDWQTVISSVEGEAWTLLLAMEEARHRGLDRVQFESDSKVLIEVIHMKRRGNSEFLSIVHDILSLMSSFINFEVKFVRRQANLIAHTLARAANSWAGFHRFENIPFCIEHLVFNEMQ</sequence>
<dbReference type="PROSITE" id="PS50994">
    <property type="entry name" value="INTEGRASE"/>
    <property type="match status" value="1"/>
</dbReference>
<reference evidence="8" key="1">
    <citation type="journal article" date="2017" name="Front. Plant Sci.">
        <title>Climate Clever Clovers: New Paradigm to Reduce the Environmental Footprint of Ruminants by Breeding Low Methanogenic Forages Utilizing Haplotype Variation.</title>
        <authorList>
            <person name="Kaur P."/>
            <person name="Appels R."/>
            <person name="Bayer P.E."/>
            <person name="Keeble-Gagnere G."/>
            <person name="Wang J."/>
            <person name="Hirakawa H."/>
            <person name="Shirasawa K."/>
            <person name="Vercoe P."/>
            <person name="Stefanova K."/>
            <person name="Durmic Z."/>
            <person name="Nichols P."/>
            <person name="Revell C."/>
            <person name="Isobe S.N."/>
            <person name="Edwards D."/>
            <person name="Erskine W."/>
        </authorList>
    </citation>
    <scope>NUCLEOTIDE SEQUENCE [LARGE SCALE GENOMIC DNA]</scope>
    <source>
        <strain evidence="8">cv. Daliak</strain>
    </source>
</reference>
<evidence type="ECO:0000256" key="5">
    <source>
        <dbReference type="SAM" id="MobiDB-lite"/>
    </source>
</evidence>
<gene>
    <name evidence="7" type="ORF">TSUD_276520</name>
</gene>
<protein>
    <recommendedName>
        <fullName evidence="6">Integrase catalytic domain-containing protein</fullName>
    </recommendedName>
</protein>
<keyword evidence="8" id="KW-1185">Reference proteome</keyword>
<evidence type="ECO:0000313" key="7">
    <source>
        <dbReference type="EMBL" id="GAU39612.1"/>
    </source>
</evidence>
<dbReference type="Gene3D" id="3.30.420.10">
    <property type="entry name" value="Ribonuclease H-like superfamily/Ribonuclease H"/>
    <property type="match status" value="2"/>
</dbReference>
<dbReference type="Pfam" id="PF25597">
    <property type="entry name" value="SH3_retrovirus"/>
    <property type="match status" value="1"/>
</dbReference>
<evidence type="ECO:0000256" key="4">
    <source>
        <dbReference type="ARBA" id="ARBA00022801"/>
    </source>
</evidence>
<dbReference type="CDD" id="cd06222">
    <property type="entry name" value="RNase_H_like"/>
    <property type="match status" value="1"/>
</dbReference>
<dbReference type="Pfam" id="PF22936">
    <property type="entry name" value="Pol_BBD"/>
    <property type="match status" value="1"/>
</dbReference>
<evidence type="ECO:0000313" key="8">
    <source>
        <dbReference type="Proteomes" id="UP000242715"/>
    </source>
</evidence>
<dbReference type="GO" id="GO:0004190">
    <property type="term" value="F:aspartic-type endopeptidase activity"/>
    <property type="evidence" value="ECO:0007669"/>
    <property type="project" value="UniProtKB-KW"/>
</dbReference>
<dbReference type="GO" id="GO:0003676">
    <property type="term" value="F:nucleic acid binding"/>
    <property type="evidence" value="ECO:0007669"/>
    <property type="project" value="InterPro"/>
</dbReference>
<dbReference type="PANTHER" id="PTHR42648">
    <property type="entry name" value="TRANSPOSASE, PUTATIVE-RELATED"/>
    <property type="match status" value="1"/>
</dbReference>
<feature type="compositionally biased region" description="Polar residues" evidence="5">
    <location>
        <begin position="538"/>
        <end position="557"/>
    </location>
</feature>
<keyword evidence="4" id="KW-0378">Hydrolase</keyword>
<proteinExistence type="predicted"/>
<feature type="region of interest" description="Disordered" evidence="5">
    <location>
        <begin position="77"/>
        <end position="112"/>
    </location>
</feature>
<dbReference type="SUPFAM" id="SSF53098">
    <property type="entry name" value="Ribonuclease H-like"/>
    <property type="match status" value="1"/>
</dbReference>
<dbReference type="GO" id="GO:0015074">
    <property type="term" value="P:DNA integration"/>
    <property type="evidence" value="ECO:0007669"/>
    <property type="project" value="InterPro"/>
</dbReference>
<dbReference type="Pfam" id="PF07727">
    <property type="entry name" value="RVT_2"/>
    <property type="match status" value="1"/>
</dbReference>